<keyword evidence="2" id="KW-0805">Transcription regulation</keyword>
<dbReference type="Proteomes" id="UP000266091">
    <property type="component" value="Unassembled WGS sequence"/>
</dbReference>
<dbReference type="PRINTS" id="PR00039">
    <property type="entry name" value="HTHLYSR"/>
</dbReference>
<keyword evidence="3" id="KW-0238">DNA-binding</keyword>
<evidence type="ECO:0000256" key="2">
    <source>
        <dbReference type="ARBA" id="ARBA00023015"/>
    </source>
</evidence>
<dbReference type="InterPro" id="IPR005119">
    <property type="entry name" value="LysR_subst-bd"/>
</dbReference>
<dbReference type="AlphaFoldDB" id="A0A388SCI1"/>
<accession>A0A388SCI1</accession>
<dbReference type="Pfam" id="PF03466">
    <property type="entry name" value="LysR_substrate"/>
    <property type="match status" value="1"/>
</dbReference>
<keyword evidence="4" id="KW-0804">Transcription</keyword>
<dbReference type="RefSeq" id="WP_116270304.1">
    <property type="nucleotide sequence ID" value="NZ_BGZJ01000001.1"/>
</dbReference>
<proteinExistence type="inferred from homology"/>
<dbReference type="SUPFAM" id="SSF46785">
    <property type="entry name" value="Winged helix' DNA-binding domain"/>
    <property type="match status" value="1"/>
</dbReference>
<dbReference type="GO" id="GO:0000976">
    <property type="term" value="F:transcription cis-regulatory region binding"/>
    <property type="evidence" value="ECO:0007669"/>
    <property type="project" value="TreeGrafter"/>
</dbReference>
<reference evidence="6 7" key="1">
    <citation type="journal article" date="2018" name="Int. J. Syst. Evol. Microbiol.">
        <title>Mesosutterella multiformis gen. nov., sp. nov., a member of the family Sutterellaceae and Sutterella megalosphaeroides sp. nov., isolated from human faeces.</title>
        <authorList>
            <person name="Sakamoto M."/>
            <person name="Ikeyama N."/>
            <person name="Kunihiro T."/>
            <person name="Iino T."/>
            <person name="Yuki M."/>
            <person name="Ohkuma M."/>
        </authorList>
    </citation>
    <scope>NUCLEOTIDE SEQUENCE [LARGE SCALE GENOMIC DNA]</scope>
    <source>
        <strain evidence="6 7">4NBBH2</strain>
    </source>
</reference>
<dbReference type="Pfam" id="PF00126">
    <property type="entry name" value="HTH_1"/>
    <property type="match status" value="1"/>
</dbReference>
<dbReference type="FunFam" id="1.10.10.10:FF:000001">
    <property type="entry name" value="LysR family transcriptional regulator"/>
    <property type="match status" value="1"/>
</dbReference>
<gene>
    <name evidence="6" type="ORF">MESMUL_13860</name>
</gene>
<organism evidence="6 7">
    <name type="scientific">Mesosutterella multiformis</name>
    <dbReference type="NCBI Taxonomy" id="2259133"/>
    <lineage>
        <taxon>Bacteria</taxon>
        <taxon>Pseudomonadati</taxon>
        <taxon>Pseudomonadota</taxon>
        <taxon>Betaproteobacteria</taxon>
        <taxon>Burkholderiales</taxon>
        <taxon>Sutterellaceae</taxon>
        <taxon>Mesosutterella</taxon>
    </lineage>
</organism>
<dbReference type="PANTHER" id="PTHR30126">
    <property type="entry name" value="HTH-TYPE TRANSCRIPTIONAL REGULATOR"/>
    <property type="match status" value="1"/>
</dbReference>
<evidence type="ECO:0000259" key="5">
    <source>
        <dbReference type="PROSITE" id="PS50931"/>
    </source>
</evidence>
<dbReference type="GO" id="GO:0003700">
    <property type="term" value="F:DNA-binding transcription factor activity"/>
    <property type="evidence" value="ECO:0007669"/>
    <property type="project" value="InterPro"/>
</dbReference>
<dbReference type="PANTHER" id="PTHR30126:SF40">
    <property type="entry name" value="HTH-TYPE TRANSCRIPTIONAL REGULATOR GLTR"/>
    <property type="match status" value="1"/>
</dbReference>
<evidence type="ECO:0000313" key="6">
    <source>
        <dbReference type="EMBL" id="GBO94032.1"/>
    </source>
</evidence>
<feature type="domain" description="HTH lysR-type" evidence="5">
    <location>
        <begin position="1"/>
        <end position="58"/>
    </location>
</feature>
<evidence type="ECO:0000256" key="3">
    <source>
        <dbReference type="ARBA" id="ARBA00023125"/>
    </source>
</evidence>
<dbReference type="InterPro" id="IPR036390">
    <property type="entry name" value="WH_DNA-bd_sf"/>
</dbReference>
<protein>
    <recommendedName>
        <fullName evidence="5">HTH lysR-type domain-containing protein</fullName>
    </recommendedName>
</protein>
<keyword evidence="7" id="KW-1185">Reference proteome</keyword>
<name>A0A388SCI1_9BURK</name>
<dbReference type="SUPFAM" id="SSF53850">
    <property type="entry name" value="Periplasmic binding protein-like II"/>
    <property type="match status" value="1"/>
</dbReference>
<dbReference type="CDD" id="cd05466">
    <property type="entry name" value="PBP2_LTTR_substrate"/>
    <property type="match status" value="1"/>
</dbReference>
<dbReference type="Gene3D" id="3.40.190.290">
    <property type="match status" value="1"/>
</dbReference>
<comment type="similarity">
    <text evidence="1">Belongs to the LysR transcriptional regulatory family.</text>
</comment>
<dbReference type="EMBL" id="BGZJ01000001">
    <property type="protein sequence ID" value="GBO94032.1"/>
    <property type="molecule type" value="Genomic_DNA"/>
</dbReference>
<dbReference type="Gene3D" id="1.10.10.10">
    <property type="entry name" value="Winged helix-like DNA-binding domain superfamily/Winged helix DNA-binding domain"/>
    <property type="match status" value="1"/>
</dbReference>
<dbReference type="InterPro" id="IPR036388">
    <property type="entry name" value="WH-like_DNA-bd_sf"/>
</dbReference>
<evidence type="ECO:0000256" key="1">
    <source>
        <dbReference type="ARBA" id="ARBA00009437"/>
    </source>
</evidence>
<evidence type="ECO:0000256" key="4">
    <source>
        <dbReference type="ARBA" id="ARBA00023163"/>
    </source>
</evidence>
<dbReference type="InterPro" id="IPR000847">
    <property type="entry name" value="LysR_HTH_N"/>
</dbReference>
<dbReference type="OrthoDB" id="8524600at2"/>
<evidence type="ECO:0000313" key="7">
    <source>
        <dbReference type="Proteomes" id="UP000266091"/>
    </source>
</evidence>
<dbReference type="PROSITE" id="PS50931">
    <property type="entry name" value="HTH_LYSR"/>
    <property type="match status" value="1"/>
</dbReference>
<sequence length="311" mass="34123">MKIRQIEVFLAVAETGGVRRAANRLCITQSAVAKAISQLEAELGCPLFDRSALGLRLNEAGQSLLPYAESIASNATRAAAAVAACATGRVTSLRLAITPTLPEEVLSAAVQRFRLRFPAVKLIFSSGFFSDCLPKILTDRLDLALVMAGRHQHEELTSLVEEPLCTLTQGVVAGKGHPVLAPDSDLKTLLSKAEWLTTVQDEVFLIRRLHDFGVTAPRCLTLCDYYTVDALNGTSGALSLSPLCVVDDPRLANRHLEALDPRRFPLPPLTVSFFRQKGVELSPTADYMRFSICEAFKEWCEKGHRRFVQPF</sequence>
<comment type="caution">
    <text evidence="6">The sequence shown here is derived from an EMBL/GenBank/DDBJ whole genome shotgun (WGS) entry which is preliminary data.</text>
</comment>